<dbReference type="GeneID" id="8110238"/>
<feature type="region of interest" description="Disordered" evidence="1">
    <location>
        <begin position="1"/>
        <end position="35"/>
    </location>
</feature>
<dbReference type="PANTHER" id="PTHR40628:SF1">
    <property type="entry name" value="CHROMO DOMAIN-CONTAINING PROTEIN"/>
    <property type="match status" value="1"/>
</dbReference>
<dbReference type="OMA" id="CNGISIF"/>
<protein>
    <submittedName>
        <fullName evidence="2">Uncharacterized protein</fullName>
    </submittedName>
</protein>
<name>B8LXW2_TALSN</name>
<proteinExistence type="predicted"/>
<dbReference type="EMBL" id="EQ962652">
    <property type="protein sequence ID" value="EED22777.1"/>
    <property type="molecule type" value="Genomic_DNA"/>
</dbReference>
<dbReference type="RefSeq" id="XP_002340164.1">
    <property type="nucleotide sequence ID" value="XM_002340123.1"/>
</dbReference>
<dbReference type="eggNOG" id="ENOG502SZ82">
    <property type="taxonomic scope" value="Eukaryota"/>
</dbReference>
<dbReference type="AlphaFoldDB" id="B8LXW2"/>
<evidence type="ECO:0000256" key="1">
    <source>
        <dbReference type="SAM" id="MobiDB-lite"/>
    </source>
</evidence>
<evidence type="ECO:0000313" key="2">
    <source>
        <dbReference type="EMBL" id="EED22777.1"/>
    </source>
</evidence>
<dbReference type="Proteomes" id="UP000001745">
    <property type="component" value="Unassembled WGS sequence"/>
</dbReference>
<evidence type="ECO:0000313" key="3">
    <source>
        <dbReference type="Proteomes" id="UP000001745"/>
    </source>
</evidence>
<organism evidence="2 3">
    <name type="scientific">Talaromyces stipitatus (strain ATCC 10500 / CBS 375.48 / QM 6759 / NRRL 1006)</name>
    <name type="common">Penicillium stipitatum</name>
    <dbReference type="NCBI Taxonomy" id="441959"/>
    <lineage>
        <taxon>Eukaryota</taxon>
        <taxon>Fungi</taxon>
        <taxon>Dikarya</taxon>
        <taxon>Ascomycota</taxon>
        <taxon>Pezizomycotina</taxon>
        <taxon>Eurotiomycetes</taxon>
        <taxon>Eurotiomycetidae</taxon>
        <taxon>Eurotiales</taxon>
        <taxon>Trichocomaceae</taxon>
        <taxon>Talaromyces</taxon>
        <taxon>Talaromyces sect. Talaromyces</taxon>
    </lineage>
</organism>
<gene>
    <name evidence="2" type="ORF">TSTA_062640</name>
</gene>
<dbReference type="PANTHER" id="PTHR40628">
    <property type="entry name" value="CHROMO DOMAIN-CONTAINING PROTEIN"/>
    <property type="match status" value="1"/>
</dbReference>
<dbReference type="PhylomeDB" id="B8LXW2"/>
<reference evidence="3" key="1">
    <citation type="journal article" date="2015" name="Genome Announc.">
        <title>Genome sequence of the AIDS-associated pathogen Penicillium marneffei (ATCC18224) and its near taxonomic relative Talaromyces stipitatus (ATCC10500).</title>
        <authorList>
            <person name="Nierman W.C."/>
            <person name="Fedorova-Abrams N.D."/>
            <person name="Andrianopoulos A."/>
        </authorList>
    </citation>
    <scope>NUCLEOTIDE SEQUENCE [LARGE SCALE GENOMIC DNA]</scope>
    <source>
        <strain evidence="3">ATCC 10500 / CBS 375.48 / QM 6759 / NRRL 1006</strain>
    </source>
</reference>
<keyword evidence="3" id="KW-1185">Reference proteome</keyword>
<dbReference type="VEuPathDB" id="FungiDB:TSTA_062640"/>
<dbReference type="InParanoid" id="B8LXW2"/>
<sequence>MGEIGEHYRNLREHRKRRRAEKEQTTNNKKKTTEEAPRRRCWDWMIVSEYRRVGKDVSTGWIQGMTTYVAGVGTVELKVQPKLEEGSPFRTLVLENVLHIPGAVCNGFSVAVYHTIHGGIARTGRTAEGTDEDGYPLWCSEDFKGLKKLVLAGNPQGESYLDDGPKVLSVNIDMDEIMSPGS</sequence>
<dbReference type="OrthoDB" id="4232400at2759"/>
<accession>B8LXW2</accession>
<dbReference type="HOGENOM" id="CLU_098702_0_0_1"/>
<feature type="compositionally biased region" description="Basic and acidic residues" evidence="1">
    <location>
        <begin position="1"/>
        <end position="11"/>
    </location>
</feature>